<dbReference type="GO" id="GO:0005978">
    <property type="term" value="P:glycogen biosynthetic process"/>
    <property type="evidence" value="ECO:0007669"/>
    <property type="project" value="UniProtKB-UniPathway"/>
</dbReference>
<dbReference type="InParanoid" id="A0A1D2VHE1"/>
<dbReference type="FunCoup" id="A0A1D2VHE1">
    <property type="interactions" value="444"/>
</dbReference>
<dbReference type="InterPro" id="IPR004193">
    <property type="entry name" value="Glyco_hydro_13_N"/>
</dbReference>
<dbReference type="EMBL" id="KV454481">
    <property type="protein sequence ID" value="ODV60923.1"/>
    <property type="molecule type" value="Genomic_DNA"/>
</dbReference>
<keyword evidence="13" id="KW-0378">Hydrolase</keyword>
<evidence type="ECO:0000256" key="5">
    <source>
        <dbReference type="ARBA" id="ARBA00020932"/>
    </source>
</evidence>
<dbReference type="Gene3D" id="2.60.40.1180">
    <property type="entry name" value="Golgi alpha-mannosidase II"/>
    <property type="match status" value="1"/>
</dbReference>
<evidence type="ECO:0000313" key="13">
    <source>
        <dbReference type="EMBL" id="ODV60923.1"/>
    </source>
</evidence>
<evidence type="ECO:0000259" key="12">
    <source>
        <dbReference type="SMART" id="SM00642"/>
    </source>
</evidence>
<evidence type="ECO:0000256" key="7">
    <source>
        <dbReference type="ARBA" id="ARBA00022679"/>
    </source>
</evidence>
<dbReference type="STRING" id="1344418.A0A1D2VHE1"/>
<feature type="domain" description="Glycosyl hydrolase family 13 catalytic" evidence="12">
    <location>
        <begin position="191"/>
        <end position="573"/>
    </location>
</feature>
<dbReference type="CDD" id="cd02854">
    <property type="entry name" value="E_set_GBE_euk_N"/>
    <property type="match status" value="1"/>
</dbReference>
<dbReference type="GO" id="GO:0004553">
    <property type="term" value="F:hydrolase activity, hydrolyzing O-glycosyl compounds"/>
    <property type="evidence" value="ECO:0007669"/>
    <property type="project" value="InterPro"/>
</dbReference>
<evidence type="ECO:0000313" key="14">
    <source>
        <dbReference type="Proteomes" id="UP000095038"/>
    </source>
</evidence>
<dbReference type="GO" id="GO:0005737">
    <property type="term" value="C:cytoplasm"/>
    <property type="evidence" value="ECO:0007669"/>
    <property type="project" value="EnsemblFungi"/>
</dbReference>
<dbReference type="InterPro" id="IPR006047">
    <property type="entry name" value="GH13_cat_dom"/>
</dbReference>
<dbReference type="Pfam" id="PF02922">
    <property type="entry name" value="CBM_48"/>
    <property type="match status" value="1"/>
</dbReference>
<dbReference type="PIRSF" id="PIRSF000463">
    <property type="entry name" value="GlgB"/>
    <property type="match status" value="1"/>
</dbReference>
<organism evidence="13 14">
    <name type="scientific">Ascoidea rubescens DSM 1968</name>
    <dbReference type="NCBI Taxonomy" id="1344418"/>
    <lineage>
        <taxon>Eukaryota</taxon>
        <taxon>Fungi</taxon>
        <taxon>Dikarya</taxon>
        <taxon>Ascomycota</taxon>
        <taxon>Saccharomycotina</taxon>
        <taxon>Saccharomycetes</taxon>
        <taxon>Ascoideaceae</taxon>
        <taxon>Ascoidea</taxon>
    </lineage>
</organism>
<accession>A0A1D2VHE1</accession>
<feature type="active site" description="Proton donor" evidence="11">
    <location>
        <position position="417"/>
    </location>
</feature>
<evidence type="ECO:0000256" key="4">
    <source>
        <dbReference type="ARBA" id="ARBA00012541"/>
    </source>
</evidence>
<dbReference type="OrthoDB" id="196493at2759"/>
<keyword evidence="7" id="KW-0808">Transferase</keyword>
<dbReference type="SUPFAM" id="SSF51011">
    <property type="entry name" value="Glycosyl hydrolase domain"/>
    <property type="match status" value="1"/>
</dbReference>
<dbReference type="SMART" id="SM00642">
    <property type="entry name" value="Aamy"/>
    <property type="match status" value="1"/>
</dbReference>
<dbReference type="UniPathway" id="UPA00164"/>
<proteinExistence type="inferred from homology"/>
<dbReference type="GO" id="GO:0003844">
    <property type="term" value="F:1,4-alpha-glucan branching enzyme activity"/>
    <property type="evidence" value="ECO:0007669"/>
    <property type="project" value="UniProtKB-EC"/>
</dbReference>
<dbReference type="FunFam" id="2.60.40.1180:FF:000003">
    <property type="entry name" value="1,4-alpha-glucan-branching enzyme, chloroplastic/amyloplastic"/>
    <property type="match status" value="1"/>
</dbReference>
<evidence type="ECO:0000256" key="9">
    <source>
        <dbReference type="ARBA" id="ARBA00031979"/>
    </source>
</evidence>
<evidence type="ECO:0000256" key="11">
    <source>
        <dbReference type="PIRSR" id="PIRSR000463-1"/>
    </source>
</evidence>
<comment type="catalytic activity">
    <reaction evidence="1">
        <text>Transfers a segment of a (1-&gt;4)-alpha-D-glucan chain to a primary hydroxy group in a similar glucan chain.</text>
        <dbReference type="EC" id="2.4.1.18"/>
    </reaction>
</comment>
<sequence length="706" mass="81373">MSFQIPDVVKGAVDVDPWLEPFANELANRRYNSLNWIKTFDENENGLLNFASSYKHYGLQPNPQDLSITYKEWAPNAVKAAIIGDFNNWDENSNVMQKDDYGNFNITLYPSPNNPNDYLIPHDSEIKIRLWLSNGEKLDRLPAWITRATQPAIDLSKVIDKSKVDSSYKARFWNPKSPYVFKHPRPKLESNDGLKIYECHIGISTPDPVVGTYKQFTQNILPKIKDLGYNTIQLMAIMEHAYYASFGYQVTNFFAISSRFGTPEDLKELIDTAHSLGIVVLLDIVHSHTSKNVLDGLNNFDGTDYQYFHSGGKGNHDLWDSKLFNYGKYEVLRFLLSNLKFYLDVYKFDGFRFDGVTSMLYLHHGIGAGGAFSGNYNEYLNENAQVDKEAITYLMLANQLVHQCGRLEDRNFITIAEDVSGYPTLCLSADKGGVDFDYRLSMAIPDMWIKILKHLSDSDWNMGNIIHTLTNRRYGENCIAYCESHDQALVGDKTIAFWLMDAAMYTDMTILKPLSPIIDRGMSLHKLIRLLTHALGGEGYLNFEGNEFGHPEWLDFPREGNNDSYHYARRQFNLISDDLLRYKQLYNFDRAMQHLEAKYHWLKAPQAYVSLKHEVDKVIVFERANLLFIFNFHPTISFTDYRVGVEKGGVYKVVLNSDRKEEFGGHDRIDEAASRYFTTDLRWNNRSNYIQVYIPNRTVLVLALEE</sequence>
<evidence type="ECO:0000256" key="10">
    <source>
        <dbReference type="ARBA" id="ARBA00049618"/>
    </source>
</evidence>
<dbReference type="CDD" id="cd11321">
    <property type="entry name" value="AmyAc_bac_euk_BE"/>
    <property type="match status" value="1"/>
</dbReference>
<dbReference type="InterPro" id="IPR006048">
    <property type="entry name" value="A-amylase/branching_C"/>
</dbReference>
<gene>
    <name evidence="13" type="ORF">ASCRUDRAFT_35585</name>
</gene>
<dbReference type="Pfam" id="PF00128">
    <property type="entry name" value="Alpha-amylase"/>
    <property type="match status" value="1"/>
</dbReference>
<evidence type="ECO:0000256" key="1">
    <source>
        <dbReference type="ARBA" id="ARBA00000826"/>
    </source>
</evidence>
<comment type="function">
    <text evidence="10">Glycogen-branching enzyme participates in the glycogen biosynthetic process along with glycogenin and glycogen synthase. Generates alpha-1,6-glucosidic branches from alpha-1,4-linked glucose chains, to increase solubility of the glycogen polymer.</text>
</comment>
<feature type="active site" description="Nucleophile" evidence="11">
    <location>
        <position position="354"/>
    </location>
</feature>
<dbReference type="SUPFAM" id="SSF81296">
    <property type="entry name" value="E set domains"/>
    <property type="match status" value="1"/>
</dbReference>
<dbReference type="Proteomes" id="UP000095038">
    <property type="component" value="Unassembled WGS sequence"/>
</dbReference>
<evidence type="ECO:0000256" key="2">
    <source>
        <dbReference type="ARBA" id="ARBA00004964"/>
    </source>
</evidence>
<evidence type="ECO:0000256" key="6">
    <source>
        <dbReference type="ARBA" id="ARBA00022676"/>
    </source>
</evidence>
<dbReference type="InterPro" id="IPR037439">
    <property type="entry name" value="Branching_enzy"/>
</dbReference>
<dbReference type="Gene3D" id="2.60.40.10">
    <property type="entry name" value="Immunoglobulins"/>
    <property type="match status" value="1"/>
</dbReference>
<keyword evidence="8" id="KW-0320">Glycogen biosynthesis</keyword>
<comment type="pathway">
    <text evidence="2">Glycan biosynthesis; glycogen biosynthesis.</text>
</comment>
<dbReference type="FunFam" id="3.20.20.80:FF:000001">
    <property type="entry name" value="1,4-alpha-glucan branching enzyme"/>
    <property type="match status" value="1"/>
</dbReference>
<dbReference type="InterPro" id="IPR013783">
    <property type="entry name" value="Ig-like_fold"/>
</dbReference>
<keyword evidence="6" id="KW-0328">Glycosyltransferase</keyword>
<dbReference type="GeneID" id="30964259"/>
<dbReference type="PANTHER" id="PTHR43651">
    <property type="entry name" value="1,4-ALPHA-GLUCAN-BRANCHING ENZYME"/>
    <property type="match status" value="1"/>
</dbReference>
<dbReference type="SUPFAM" id="SSF51445">
    <property type="entry name" value="(Trans)glycosidases"/>
    <property type="match status" value="1"/>
</dbReference>
<dbReference type="EC" id="2.4.1.18" evidence="4"/>
<name>A0A1D2VHE1_9ASCO</name>
<dbReference type="InterPro" id="IPR013780">
    <property type="entry name" value="Glyco_hydro_b"/>
</dbReference>
<comment type="similarity">
    <text evidence="3">Belongs to the glycosyl hydrolase 13 family. GlgB subfamily.</text>
</comment>
<dbReference type="InterPro" id="IPR014756">
    <property type="entry name" value="Ig_E-set"/>
</dbReference>
<dbReference type="InterPro" id="IPR017853">
    <property type="entry name" value="GH"/>
</dbReference>
<dbReference type="Gene3D" id="3.20.20.80">
    <property type="entry name" value="Glycosidases"/>
    <property type="match status" value="1"/>
</dbReference>
<reference evidence="14" key="1">
    <citation type="submission" date="2016-05" db="EMBL/GenBank/DDBJ databases">
        <title>Comparative genomics of biotechnologically important yeasts.</title>
        <authorList>
            <consortium name="DOE Joint Genome Institute"/>
            <person name="Riley R."/>
            <person name="Haridas S."/>
            <person name="Wolfe K.H."/>
            <person name="Lopes M.R."/>
            <person name="Hittinger C.T."/>
            <person name="Goker M."/>
            <person name="Salamov A."/>
            <person name="Wisecaver J."/>
            <person name="Long T.M."/>
            <person name="Aerts A.L."/>
            <person name="Barry K."/>
            <person name="Choi C."/>
            <person name="Clum A."/>
            <person name="Coughlan A.Y."/>
            <person name="Deshpande S."/>
            <person name="Douglass A.P."/>
            <person name="Hanson S.J."/>
            <person name="Klenk H.-P."/>
            <person name="Labutti K."/>
            <person name="Lapidus A."/>
            <person name="Lindquist E."/>
            <person name="Lipzen A."/>
            <person name="Meier-Kolthoff J.P."/>
            <person name="Ohm R.A."/>
            <person name="Otillar R.P."/>
            <person name="Pangilinan J."/>
            <person name="Peng Y."/>
            <person name="Rokas A."/>
            <person name="Rosa C.A."/>
            <person name="Scheuner C."/>
            <person name="Sibirny A.A."/>
            <person name="Slot J.C."/>
            <person name="Stielow J.B."/>
            <person name="Sun H."/>
            <person name="Kurtzman C.P."/>
            <person name="Blackwell M."/>
            <person name="Grigoriev I.V."/>
            <person name="Jeffries T.W."/>
        </authorList>
    </citation>
    <scope>NUCLEOTIDE SEQUENCE [LARGE SCALE GENOMIC DNA]</scope>
    <source>
        <strain evidence="14">DSM 1968</strain>
    </source>
</reference>
<keyword evidence="14" id="KW-1185">Reference proteome</keyword>
<evidence type="ECO:0000256" key="3">
    <source>
        <dbReference type="ARBA" id="ARBA00009000"/>
    </source>
</evidence>
<dbReference type="PANTHER" id="PTHR43651:SF3">
    <property type="entry name" value="1,4-ALPHA-GLUCAN-BRANCHING ENZYME"/>
    <property type="match status" value="1"/>
</dbReference>
<dbReference type="Pfam" id="PF02806">
    <property type="entry name" value="Alpha-amylase_C"/>
    <property type="match status" value="1"/>
</dbReference>
<dbReference type="RefSeq" id="XP_020047230.1">
    <property type="nucleotide sequence ID" value="XM_020190623.1"/>
</dbReference>
<dbReference type="AlphaFoldDB" id="A0A1D2VHE1"/>
<evidence type="ECO:0000256" key="8">
    <source>
        <dbReference type="ARBA" id="ARBA00023056"/>
    </source>
</evidence>
<protein>
    <recommendedName>
        <fullName evidence="5">1,4-alpha-glucan-branching enzyme</fullName>
        <ecNumber evidence="4">2.4.1.18</ecNumber>
    </recommendedName>
    <alternativeName>
        <fullName evidence="9">Glycogen-branching enzyme</fullName>
    </alternativeName>
</protein>
<dbReference type="GO" id="GO:0043169">
    <property type="term" value="F:cation binding"/>
    <property type="evidence" value="ECO:0007669"/>
    <property type="project" value="InterPro"/>
</dbReference>